<evidence type="ECO:0000313" key="1">
    <source>
        <dbReference type="EnsemblPlants" id="AVESA.00010b.r2.7CG0686360.1.CDS"/>
    </source>
</evidence>
<reference evidence="1" key="1">
    <citation type="submission" date="2021-05" db="EMBL/GenBank/DDBJ databases">
        <authorList>
            <person name="Scholz U."/>
            <person name="Mascher M."/>
            <person name="Fiebig A."/>
        </authorList>
    </citation>
    <scope>NUCLEOTIDE SEQUENCE [LARGE SCALE GENOMIC DNA]</scope>
</reference>
<reference evidence="1" key="2">
    <citation type="submission" date="2025-09" db="UniProtKB">
        <authorList>
            <consortium name="EnsemblPlants"/>
        </authorList>
    </citation>
    <scope>IDENTIFICATION</scope>
</reference>
<keyword evidence="2" id="KW-1185">Reference proteome</keyword>
<evidence type="ECO:0000313" key="2">
    <source>
        <dbReference type="Proteomes" id="UP001732700"/>
    </source>
</evidence>
<accession>A0ACD5ZX64</accession>
<dbReference type="Proteomes" id="UP001732700">
    <property type="component" value="Chromosome 7C"/>
</dbReference>
<dbReference type="EnsemblPlants" id="AVESA.00010b.r2.7CG0686360.1">
    <property type="protein sequence ID" value="AVESA.00010b.r2.7CG0686360.1.CDS"/>
    <property type="gene ID" value="AVESA.00010b.r2.7CG0686360"/>
</dbReference>
<organism evidence="1 2">
    <name type="scientific">Avena sativa</name>
    <name type="common">Oat</name>
    <dbReference type="NCBI Taxonomy" id="4498"/>
    <lineage>
        <taxon>Eukaryota</taxon>
        <taxon>Viridiplantae</taxon>
        <taxon>Streptophyta</taxon>
        <taxon>Embryophyta</taxon>
        <taxon>Tracheophyta</taxon>
        <taxon>Spermatophyta</taxon>
        <taxon>Magnoliopsida</taxon>
        <taxon>Liliopsida</taxon>
        <taxon>Poales</taxon>
        <taxon>Poaceae</taxon>
        <taxon>BOP clade</taxon>
        <taxon>Pooideae</taxon>
        <taxon>Poodae</taxon>
        <taxon>Poeae</taxon>
        <taxon>Poeae Chloroplast Group 1 (Aveneae type)</taxon>
        <taxon>Aveninae</taxon>
        <taxon>Avena</taxon>
    </lineage>
</organism>
<name>A0ACD5ZX64_AVESA</name>
<protein>
    <submittedName>
        <fullName evidence="1">Uncharacterized protein</fullName>
    </submittedName>
</protein>
<sequence length="453" mass="49110">MLCTPPYSRAKEWLSYCSTGSQAVHPWRTIEADGSGSTPLHFASSDGDSSVVDAILRAVPPCDVRRMQDKGSLCAWARRPPVSGHASISALVRMQDKGGLSALHVAAGMGHARVAKVLMQACPDAAELWDKLGGTFLHAAARGGHYKVVSLATAKKPRLHLSRGLLNTQDGDGNTALHLAVAARTPTVAQDLLSNGKVQADVMNKDGHTPLDLAVRSTSFFSMLGLVVTLAAFRGQPRPQRRDHVEQWKGRDIGKGIENTSDSLAVVAVLIATVAFTAANNVPGAYEQADAPDGKMFLKGMAVLQRENLFKCFLVLDSFALVTSVIAVVLLVFGKASRSAGSWKTFAVALHCLWASLISIIVAFFAALSAVTTTRAVSVIVESFIYYGFVVLYYTIYYLIAPRVSLRTVWKVVWRTFLEGRNSVFTRRRIRQQYPVASASAGSIFFRGPRQCR</sequence>
<proteinExistence type="predicted"/>